<sequence>MGQENHIKAGEIVGKRQRTDESGTAAAPLYDPTTDSWTTPPTPEAAAAFAAKYKREPNFEGAGSRVRTDSNDEVDLKLSDDLWAVVSGHPGNAEGVLVTFRDGKTNRPVMSPEGVTLEVAVSGASTGIKVEPFFGVWPVETHVKSWKLSKRNGRTYFFECETAFNIREA</sequence>
<reference evidence="2 3" key="1">
    <citation type="journal article" date="2014" name="Nat. Commun.">
        <title>Klebsormidium flaccidum genome reveals primary factors for plant terrestrial adaptation.</title>
        <authorList>
            <person name="Hori K."/>
            <person name="Maruyama F."/>
            <person name="Fujisawa T."/>
            <person name="Togashi T."/>
            <person name="Yamamoto N."/>
            <person name="Seo M."/>
            <person name="Sato S."/>
            <person name="Yamada T."/>
            <person name="Mori H."/>
            <person name="Tajima N."/>
            <person name="Moriyama T."/>
            <person name="Ikeuchi M."/>
            <person name="Watanabe M."/>
            <person name="Wada H."/>
            <person name="Kobayashi K."/>
            <person name="Saito M."/>
            <person name="Masuda T."/>
            <person name="Sasaki-Sekimoto Y."/>
            <person name="Mashiguchi K."/>
            <person name="Awai K."/>
            <person name="Shimojima M."/>
            <person name="Masuda S."/>
            <person name="Iwai M."/>
            <person name="Nobusawa T."/>
            <person name="Narise T."/>
            <person name="Kondo S."/>
            <person name="Saito H."/>
            <person name="Sato R."/>
            <person name="Murakawa M."/>
            <person name="Ihara Y."/>
            <person name="Oshima-Yamada Y."/>
            <person name="Ohtaka K."/>
            <person name="Satoh M."/>
            <person name="Sonobe K."/>
            <person name="Ishii M."/>
            <person name="Ohtani R."/>
            <person name="Kanamori-Sato M."/>
            <person name="Honoki R."/>
            <person name="Miyazaki D."/>
            <person name="Mochizuki H."/>
            <person name="Umetsu J."/>
            <person name="Higashi K."/>
            <person name="Shibata D."/>
            <person name="Kamiya Y."/>
            <person name="Sato N."/>
            <person name="Nakamura Y."/>
            <person name="Tabata S."/>
            <person name="Ida S."/>
            <person name="Kurokawa K."/>
            <person name="Ohta H."/>
        </authorList>
    </citation>
    <scope>NUCLEOTIDE SEQUENCE [LARGE SCALE GENOMIC DNA]</scope>
    <source>
        <strain evidence="2 3">NIES-2285</strain>
    </source>
</reference>
<feature type="compositionally biased region" description="Basic and acidic residues" evidence="1">
    <location>
        <begin position="1"/>
        <end position="21"/>
    </location>
</feature>
<feature type="compositionally biased region" description="Low complexity" evidence="1">
    <location>
        <begin position="31"/>
        <end position="43"/>
    </location>
</feature>
<dbReference type="Proteomes" id="UP000054558">
    <property type="component" value="Unassembled WGS sequence"/>
</dbReference>
<evidence type="ECO:0000313" key="3">
    <source>
        <dbReference type="Proteomes" id="UP000054558"/>
    </source>
</evidence>
<organism evidence="2 3">
    <name type="scientific">Klebsormidium nitens</name>
    <name type="common">Green alga</name>
    <name type="synonym">Ulothrix nitens</name>
    <dbReference type="NCBI Taxonomy" id="105231"/>
    <lineage>
        <taxon>Eukaryota</taxon>
        <taxon>Viridiplantae</taxon>
        <taxon>Streptophyta</taxon>
        <taxon>Klebsormidiophyceae</taxon>
        <taxon>Klebsormidiales</taxon>
        <taxon>Klebsormidiaceae</taxon>
        <taxon>Klebsormidium</taxon>
    </lineage>
</organism>
<gene>
    <name evidence="2" type="ORF">KFL_001600030</name>
</gene>
<name>A0A1Y1HYL0_KLENI</name>
<evidence type="ECO:0000256" key="1">
    <source>
        <dbReference type="SAM" id="MobiDB-lite"/>
    </source>
</evidence>
<dbReference type="AlphaFoldDB" id="A0A1Y1HYL0"/>
<accession>A0A1Y1HYL0</accession>
<proteinExistence type="predicted"/>
<evidence type="ECO:0000313" key="2">
    <source>
        <dbReference type="EMBL" id="GAQ83734.1"/>
    </source>
</evidence>
<protein>
    <submittedName>
        <fullName evidence="2">Uncharacterized protein</fullName>
    </submittedName>
</protein>
<dbReference type="EMBL" id="DF237109">
    <property type="protein sequence ID" value="GAQ83734.1"/>
    <property type="molecule type" value="Genomic_DNA"/>
</dbReference>
<feature type="region of interest" description="Disordered" evidence="1">
    <location>
        <begin position="1"/>
        <end position="43"/>
    </location>
</feature>
<keyword evidence="3" id="KW-1185">Reference proteome</keyword>